<keyword evidence="3" id="KW-1185">Reference proteome</keyword>
<comment type="caution">
    <text evidence="2">The sequence shown here is derived from an EMBL/GenBank/DDBJ whole genome shotgun (WGS) entry which is preliminary data.</text>
</comment>
<organism evidence="2 3">
    <name type="scientific">Patiriisocius marinistellae</name>
    <dbReference type="NCBI Taxonomy" id="2494560"/>
    <lineage>
        <taxon>Bacteria</taxon>
        <taxon>Pseudomonadati</taxon>
        <taxon>Bacteroidota</taxon>
        <taxon>Flavobacteriia</taxon>
        <taxon>Flavobacteriales</taxon>
        <taxon>Flavobacteriaceae</taxon>
        <taxon>Patiriisocius</taxon>
    </lineage>
</organism>
<dbReference type="Pfam" id="PF13585">
    <property type="entry name" value="CHU_C"/>
    <property type="match status" value="1"/>
</dbReference>
<reference evidence="2 3" key="1">
    <citation type="submission" date="2019-08" db="EMBL/GenBank/DDBJ databases">
        <title>Ulvibacter marinistellae sp. nov., isolated from a starfish, Patiria pectinifera.</title>
        <authorList>
            <person name="Kawano K."/>
            <person name="Ushijima N."/>
            <person name="Kihara M."/>
            <person name="Itoh H."/>
        </authorList>
    </citation>
    <scope>NUCLEOTIDE SEQUENCE [LARGE SCALE GENOMIC DNA]</scope>
    <source>
        <strain evidence="2 3">KK4</strain>
    </source>
</reference>
<name>A0A5J4FS55_9FLAO</name>
<evidence type="ECO:0008006" key="4">
    <source>
        <dbReference type="Google" id="ProtNLM"/>
    </source>
</evidence>
<dbReference type="InterPro" id="IPR013783">
    <property type="entry name" value="Ig-like_fold"/>
</dbReference>
<dbReference type="Proteomes" id="UP000326994">
    <property type="component" value="Unassembled WGS sequence"/>
</dbReference>
<keyword evidence="1" id="KW-0732">Signal</keyword>
<dbReference type="RefSeq" id="WP_151892652.1">
    <property type="nucleotide sequence ID" value="NZ_BKCF01000001.1"/>
</dbReference>
<proteinExistence type="predicted"/>
<evidence type="ECO:0000256" key="1">
    <source>
        <dbReference type="SAM" id="SignalP"/>
    </source>
</evidence>
<gene>
    <name evidence="2" type="ORF">ULMS_02150</name>
</gene>
<evidence type="ECO:0000313" key="2">
    <source>
        <dbReference type="EMBL" id="GEQ84707.1"/>
    </source>
</evidence>
<evidence type="ECO:0000313" key="3">
    <source>
        <dbReference type="Proteomes" id="UP000326994"/>
    </source>
</evidence>
<dbReference type="EMBL" id="BKCF01000001">
    <property type="protein sequence ID" value="GEQ84707.1"/>
    <property type="molecule type" value="Genomic_DNA"/>
</dbReference>
<feature type="signal peptide" evidence="1">
    <location>
        <begin position="1"/>
        <end position="38"/>
    </location>
</feature>
<accession>A0A5J4FS55</accession>
<sequence length="1524" mass="161914">MKLQLPSENSNNTHLLAKIKQSQLLFILAFLFVGFSHAQTTVVCADGPVNTTFCYDNFDTTSFEFTSDTGFPLVLTFNAGTTENTWDEVIVLDSDGVTDLNAATPYGAGGQLSGLTFTSTGDTITLMINSDVSNSCVSGSQTAWDWDVFCLTCMPPAVDFISNNMCFTGQDFEIDVDVTDLGSTGTLTITDDQGSTPVVVTAVGTTTFGPYDPNVDVIFTVDNGDANCLIESDPIGCECEPPTVDFVSNNMCFPGQDWTVDVEITDLGGASSLNIFTIPATTAQTVTAVGTYTFGPFDPAAVVNIIVDGGVMDCVVPSGPISCECEEPIVDFISNDLCFPGQDWTIDVVITDLSGAPSVDIFDAAMTQPVQTTTVPGTFTFGPFPPGAVVNMIVDGGAFDCVATSGPIDCECVPPTATFSQDGLCETGQEFSVFVDITDLGGASTLTITDDQGNPAQTATAPGILTFGTYPPGTTPIITIDGGNTDCVIDSGPINCLSTGECDIVNAGPDAFLDCDTDCVDLTASFLTTPFLDTTSYAIQGPVCDVPPLTGTPSGVISDDTWSSPIDMTFDFEFFGNTYSSLVVNGNGVVSFDLSNTGGSGYVMDPPDQLPLNDPPVYTLNSIFGALHDMDVSEGGEINFFVSGVAPYRIFVLNYNNIAHFSCNDISSTSQILLYESLNIIDVNIIEKPTCITWNDGLAAIGIQGNDITQFSVPEDRNVGVWEVAPGQSESWRFVPSGAPTTASAFEWRDINGTVLSNNPVLNVCPTETTTYVAALTVELPGGGFDEITDEVTVTKESGCGFFDCNDTLLFEDFGTGTGNETHPFTPLDFNDGTTQIDANQYTVSSVSTGLNDGWHNDMLDHTADDTDGQMIFFNPSENPTEIELYRRDVTVPTNTDHLFSFWMTTVYDIDTNICPNNGSPSRLIFRVEDMSGTVIATNNTNDVINQSDPQWLQFSLDFNSGANNQVQIVILNDIFGACGNDLAIDDIGVFAEGVPPVIIAPTNLELCDETGNDEATFDLTSTITELLDGLDPALHVVTFHNSQVDADTGNNDIPTPTAYINASNPETIFVRVEKLNQPNCFSTTNFELSITQAIVITTDLPAEVTFCPDESFTGLDATPTNAGIDLTTVTYSWEDAGGTIVSTDAIFTPAVSGTYTVTITVPPCSFTMISIDVIVNPVPTIDLGADATVCDNATFEIIPDITGDTTGATLLWSTGETTPTIIVDTTGTYSLTITTVDGCEVTDEIVVTISDPIDVTIDSGNFESCEDFVTTITASASVANVTYQWFLNGVLLPGETNSSIGATYPAGATQAQVYNVVVTSPEGCMGEESISVTLAAPLDIIIDTDDFETCPGFETTINASASASGSTFQWLLNGDELAGETNSSIDVSLPANTTGIQTYTVLVMSPEGCEGEASIDISLFTDNANCVISQGISPNGDGINDVLNLEFLNNRSGIESVQIFNRLGREVFVFGNGYSNQFTGNTTDGDELPTGTYFYVIKLQNADQIFQDSATGSGWIYINREAN</sequence>
<dbReference type="OrthoDB" id="1488818at2"/>
<protein>
    <recommendedName>
        <fullName evidence="4">Gliding motility-associated C-terminal domain-containing protein</fullName>
    </recommendedName>
</protein>
<dbReference type="Gene3D" id="2.60.40.10">
    <property type="entry name" value="Immunoglobulins"/>
    <property type="match status" value="1"/>
</dbReference>
<feature type="chain" id="PRO_5023804306" description="Gliding motility-associated C-terminal domain-containing protein" evidence="1">
    <location>
        <begin position="39"/>
        <end position="1524"/>
    </location>
</feature>